<dbReference type="InterPro" id="IPR010128">
    <property type="entry name" value="ATPase_T1SS_PrtD-like"/>
</dbReference>
<dbReference type="SUPFAM" id="SSF52540">
    <property type="entry name" value="P-loop containing nucleoside triphosphate hydrolases"/>
    <property type="match status" value="1"/>
</dbReference>
<sequence length="582" mass="62830">MSSDKTKTDFTLARARSLGLIWWVAVFSLFTNALMLTGPLFMLQVYDRVLGSRSEETLVALFILVAALYFFYWLLDFARGRVMARIGARLQAVFGRRIFTAVVERTALRGGQGPGGTALQDLEAVRNMFGSPVLLAFFDLPWTPLFLAAIFIFHPLLGYMALAGAALLIAVTLINRVTTKKGLEGANRLSHAAQRLARQTEEGGALVWSQGMAPVMAERWARLQDEASAKGLGASDRTGTFSSFSRSFRFFLQSGMLALGAWLVLQQELTPGAMIAGSIMLGRALAPVEQVLGQWPAIQRAWTGWRELKAFLKALPPRERPTELPQPAARLSLSNVALRTSASTPPILYGISFELEPGVALGVIGKSGAGKTSLARLIQGLVPATAGEIRLDGATLDQYGPERLGRHVGCLPQEVRFFDGTVAENIAHMALDPDPKRVVEAARLARVHEIVLRLPKGYDTPLVEGGGLLSGGQRQRLALARALYHDPVLLVLDEPNSALDAEGSEALNAVVTDMKKSGKSVIIMTHRPSAIAVCDRLLVIDKGLQKALGPRDEVVRSQMKNAGEVQRSIGAVRGVTVQGAGA</sequence>
<keyword evidence="2 7" id="KW-0812">Transmembrane</keyword>
<dbReference type="RefSeq" id="WP_132460800.1">
    <property type="nucleotide sequence ID" value="NZ_SLXP01000002.1"/>
</dbReference>
<dbReference type="InterPro" id="IPR036640">
    <property type="entry name" value="ABC1_TM_sf"/>
</dbReference>
<evidence type="ECO:0000256" key="4">
    <source>
        <dbReference type="ARBA" id="ARBA00022840"/>
    </source>
</evidence>
<organism evidence="10 11">
    <name type="scientific">Rhodovulum marinum</name>
    <dbReference type="NCBI Taxonomy" id="320662"/>
    <lineage>
        <taxon>Bacteria</taxon>
        <taxon>Pseudomonadati</taxon>
        <taxon>Pseudomonadota</taxon>
        <taxon>Alphaproteobacteria</taxon>
        <taxon>Rhodobacterales</taxon>
        <taxon>Paracoccaceae</taxon>
        <taxon>Rhodovulum</taxon>
    </lineage>
</organism>
<keyword evidence="5 7" id="KW-1133">Transmembrane helix</keyword>
<dbReference type="GO" id="GO:0034040">
    <property type="term" value="F:ATPase-coupled lipid transmembrane transporter activity"/>
    <property type="evidence" value="ECO:0007669"/>
    <property type="project" value="TreeGrafter"/>
</dbReference>
<keyword evidence="6 7" id="KW-0472">Membrane</keyword>
<dbReference type="PROSITE" id="PS50929">
    <property type="entry name" value="ABC_TM1F"/>
    <property type="match status" value="1"/>
</dbReference>
<dbReference type="GO" id="GO:0016887">
    <property type="term" value="F:ATP hydrolysis activity"/>
    <property type="evidence" value="ECO:0007669"/>
    <property type="project" value="InterPro"/>
</dbReference>
<dbReference type="SUPFAM" id="SSF90123">
    <property type="entry name" value="ABC transporter transmembrane region"/>
    <property type="match status" value="1"/>
</dbReference>
<dbReference type="SMART" id="SM00382">
    <property type="entry name" value="AAA"/>
    <property type="match status" value="1"/>
</dbReference>
<dbReference type="PANTHER" id="PTHR24221:SF248">
    <property type="entry name" value="ABC TRANSPORTER TRANSMEMBRANE REGION"/>
    <property type="match status" value="1"/>
</dbReference>
<dbReference type="Proteomes" id="UP000294835">
    <property type="component" value="Unassembled WGS sequence"/>
</dbReference>
<dbReference type="PROSITE" id="PS50893">
    <property type="entry name" value="ABC_TRANSPORTER_2"/>
    <property type="match status" value="1"/>
</dbReference>
<evidence type="ECO:0000313" key="10">
    <source>
        <dbReference type="EMBL" id="TCP42931.1"/>
    </source>
</evidence>
<dbReference type="InterPro" id="IPR003439">
    <property type="entry name" value="ABC_transporter-like_ATP-bd"/>
</dbReference>
<reference evidence="10 11" key="1">
    <citation type="submission" date="2019-03" db="EMBL/GenBank/DDBJ databases">
        <title>Genomic Encyclopedia of Type Strains, Phase IV (KMG-IV): sequencing the most valuable type-strain genomes for metagenomic binning, comparative biology and taxonomic classification.</title>
        <authorList>
            <person name="Goeker M."/>
        </authorList>
    </citation>
    <scope>NUCLEOTIDE SEQUENCE [LARGE SCALE GENOMIC DNA]</scope>
    <source>
        <strain evidence="10 11">DSM 18063</strain>
    </source>
</reference>
<dbReference type="InterPro" id="IPR039421">
    <property type="entry name" value="Type_1_exporter"/>
</dbReference>
<dbReference type="GO" id="GO:0030256">
    <property type="term" value="C:type I protein secretion system complex"/>
    <property type="evidence" value="ECO:0007669"/>
    <property type="project" value="InterPro"/>
</dbReference>
<dbReference type="GO" id="GO:0005886">
    <property type="term" value="C:plasma membrane"/>
    <property type="evidence" value="ECO:0007669"/>
    <property type="project" value="UniProtKB-SubCell"/>
</dbReference>
<feature type="transmembrane region" description="Helical" evidence="7">
    <location>
        <begin position="247"/>
        <end position="265"/>
    </location>
</feature>
<accession>A0A4R2Q804</accession>
<feature type="domain" description="ABC transporter" evidence="8">
    <location>
        <begin position="331"/>
        <end position="567"/>
    </location>
</feature>
<dbReference type="GO" id="GO:0030253">
    <property type="term" value="P:protein secretion by the type I secretion system"/>
    <property type="evidence" value="ECO:0007669"/>
    <property type="project" value="InterPro"/>
</dbReference>
<comment type="subcellular location">
    <subcellularLocation>
        <location evidence="1">Cell membrane</location>
        <topology evidence="1">Multi-pass membrane protein</topology>
    </subcellularLocation>
</comment>
<dbReference type="OrthoDB" id="9808328at2"/>
<evidence type="ECO:0000256" key="1">
    <source>
        <dbReference type="ARBA" id="ARBA00004651"/>
    </source>
</evidence>
<evidence type="ECO:0000259" key="9">
    <source>
        <dbReference type="PROSITE" id="PS50929"/>
    </source>
</evidence>
<dbReference type="InterPro" id="IPR011527">
    <property type="entry name" value="ABC1_TM_dom"/>
</dbReference>
<proteinExistence type="predicted"/>
<feature type="domain" description="ABC transmembrane type-1" evidence="9">
    <location>
        <begin position="22"/>
        <end position="300"/>
    </location>
</feature>
<dbReference type="InterPro" id="IPR003593">
    <property type="entry name" value="AAA+_ATPase"/>
</dbReference>
<evidence type="ECO:0000259" key="8">
    <source>
        <dbReference type="PROSITE" id="PS50893"/>
    </source>
</evidence>
<dbReference type="PROSITE" id="PS00211">
    <property type="entry name" value="ABC_TRANSPORTER_1"/>
    <property type="match status" value="1"/>
</dbReference>
<dbReference type="InterPro" id="IPR027417">
    <property type="entry name" value="P-loop_NTPase"/>
</dbReference>
<dbReference type="Gene3D" id="1.20.1560.10">
    <property type="entry name" value="ABC transporter type 1, transmembrane domain"/>
    <property type="match status" value="1"/>
</dbReference>
<dbReference type="Gene3D" id="3.40.50.300">
    <property type="entry name" value="P-loop containing nucleotide triphosphate hydrolases"/>
    <property type="match status" value="1"/>
</dbReference>
<dbReference type="Pfam" id="PF00664">
    <property type="entry name" value="ABC_membrane"/>
    <property type="match status" value="1"/>
</dbReference>
<dbReference type="GO" id="GO:0140359">
    <property type="term" value="F:ABC-type transporter activity"/>
    <property type="evidence" value="ECO:0007669"/>
    <property type="project" value="InterPro"/>
</dbReference>
<evidence type="ECO:0000256" key="5">
    <source>
        <dbReference type="ARBA" id="ARBA00022989"/>
    </source>
</evidence>
<evidence type="ECO:0000256" key="7">
    <source>
        <dbReference type="SAM" id="Phobius"/>
    </source>
</evidence>
<feature type="transmembrane region" description="Helical" evidence="7">
    <location>
        <begin position="159"/>
        <end position="178"/>
    </location>
</feature>
<dbReference type="EMBL" id="SLXP01000002">
    <property type="protein sequence ID" value="TCP42931.1"/>
    <property type="molecule type" value="Genomic_DNA"/>
</dbReference>
<dbReference type="InterPro" id="IPR017871">
    <property type="entry name" value="ABC_transporter-like_CS"/>
</dbReference>
<evidence type="ECO:0000256" key="3">
    <source>
        <dbReference type="ARBA" id="ARBA00022741"/>
    </source>
</evidence>
<evidence type="ECO:0000256" key="2">
    <source>
        <dbReference type="ARBA" id="ARBA00022692"/>
    </source>
</evidence>
<dbReference type="Pfam" id="PF00005">
    <property type="entry name" value="ABC_tran"/>
    <property type="match status" value="1"/>
</dbReference>
<name>A0A4R2Q804_9RHOB</name>
<feature type="transmembrane region" description="Helical" evidence="7">
    <location>
        <begin position="20"/>
        <end position="46"/>
    </location>
</feature>
<feature type="transmembrane region" description="Helical" evidence="7">
    <location>
        <begin position="133"/>
        <end position="153"/>
    </location>
</feature>
<keyword evidence="3" id="KW-0547">Nucleotide-binding</keyword>
<dbReference type="GO" id="GO:0005524">
    <property type="term" value="F:ATP binding"/>
    <property type="evidence" value="ECO:0007669"/>
    <property type="project" value="UniProtKB-KW"/>
</dbReference>
<comment type="caution">
    <text evidence="10">The sequence shown here is derived from an EMBL/GenBank/DDBJ whole genome shotgun (WGS) entry which is preliminary data.</text>
</comment>
<evidence type="ECO:0000313" key="11">
    <source>
        <dbReference type="Proteomes" id="UP000294835"/>
    </source>
</evidence>
<protein>
    <submittedName>
        <fullName evidence="10">ATP-binding cassette subfamily C protein</fullName>
    </submittedName>
</protein>
<dbReference type="NCBIfam" id="TIGR01842">
    <property type="entry name" value="type_I_sec_PrtD"/>
    <property type="match status" value="1"/>
</dbReference>
<feature type="transmembrane region" description="Helical" evidence="7">
    <location>
        <begin position="58"/>
        <end position="75"/>
    </location>
</feature>
<dbReference type="AlphaFoldDB" id="A0A4R2Q804"/>
<keyword evidence="4 10" id="KW-0067">ATP-binding</keyword>
<gene>
    <name evidence="10" type="ORF">EV662_102122</name>
</gene>
<evidence type="ECO:0000256" key="6">
    <source>
        <dbReference type="ARBA" id="ARBA00023136"/>
    </source>
</evidence>
<keyword evidence="11" id="KW-1185">Reference proteome</keyword>
<dbReference type="PANTHER" id="PTHR24221">
    <property type="entry name" value="ATP-BINDING CASSETTE SUB-FAMILY B"/>
    <property type="match status" value="1"/>
</dbReference>